<dbReference type="PANTHER" id="PTHR43065">
    <property type="entry name" value="SENSOR HISTIDINE KINASE"/>
    <property type="match status" value="1"/>
</dbReference>
<evidence type="ECO:0000256" key="3">
    <source>
        <dbReference type="ARBA" id="ARBA00012438"/>
    </source>
</evidence>
<comment type="subcellular location">
    <subcellularLocation>
        <location evidence="2">Cell membrane</location>
        <topology evidence="2">Multi-pass membrane protein</topology>
    </subcellularLocation>
</comment>
<dbReference type="EMBL" id="VANU01000003">
    <property type="protein sequence ID" value="TLP38476.1"/>
    <property type="molecule type" value="Genomic_DNA"/>
</dbReference>
<evidence type="ECO:0000313" key="11">
    <source>
        <dbReference type="EMBL" id="TLP38476.1"/>
    </source>
</evidence>
<evidence type="ECO:0000256" key="5">
    <source>
        <dbReference type="ARBA" id="ARBA00022553"/>
    </source>
</evidence>
<dbReference type="AlphaFoldDB" id="A0A5R8Y117"/>
<dbReference type="PRINTS" id="PR00344">
    <property type="entry name" value="BCTRLSENSOR"/>
</dbReference>
<evidence type="ECO:0000256" key="2">
    <source>
        <dbReference type="ARBA" id="ARBA00004651"/>
    </source>
</evidence>
<feature type="transmembrane region" description="Helical" evidence="9">
    <location>
        <begin position="355"/>
        <end position="373"/>
    </location>
</feature>
<keyword evidence="12" id="KW-1185">Reference proteome</keyword>
<evidence type="ECO:0000256" key="1">
    <source>
        <dbReference type="ARBA" id="ARBA00000085"/>
    </source>
</evidence>
<dbReference type="SUPFAM" id="SSF55874">
    <property type="entry name" value="ATPase domain of HSP90 chaperone/DNA topoisomerase II/histidine kinase"/>
    <property type="match status" value="1"/>
</dbReference>
<keyword evidence="5" id="KW-0597">Phosphoprotein</keyword>
<dbReference type="InterPro" id="IPR003594">
    <property type="entry name" value="HATPase_dom"/>
</dbReference>
<dbReference type="EC" id="2.7.13.3" evidence="3"/>
<feature type="transmembrane region" description="Helical" evidence="9">
    <location>
        <begin position="12"/>
        <end position="34"/>
    </location>
</feature>
<organism evidence="11 12">
    <name type="scientific">Arcobacter arenosus</name>
    <dbReference type="NCBI Taxonomy" id="2576037"/>
    <lineage>
        <taxon>Bacteria</taxon>
        <taxon>Pseudomonadati</taxon>
        <taxon>Campylobacterota</taxon>
        <taxon>Epsilonproteobacteria</taxon>
        <taxon>Campylobacterales</taxon>
        <taxon>Arcobacteraceae</taxon>
        <taxon>Arcobacter</taxon>
    </lineage>
</organism>
<dbReference type="InterPro" id="IPR004010">
    <property type="entry name" value="Double_Cache_2"/>
</dbReference>
<dbReference type="CDD" id="cd18774">
    <property type="entry name" value="PDC2_HK_sensor"/>
    <property type="match status" value="1"/>
</dbReference>
<dbReference type="Gene3D" id="3.30.450.20">
    <property type="entry name" value="PAS domain"/>
    <property type="match status" value="2"/>
</dbReference>
<dbReference type="Gene3D" id="3.30.565.10">
    <property type="entry name" value="Histidine kinase-like ATPase, C-terminal domain"/>
    <property type="match status" value="1"/>
</dbReference>
<evidence type="ECO:0000256" key="6">
    <source>
        <dbReference type="ARBA" id="ARBA00022692"/>
    </source>
</evidence>
<sequence>MKITNDEKNILNIIKFSPIILVILVSLFVSNIYLTKMEEAFTKEIKLTKQKYLIENKQIIKSKIDNIYNLITYEKDKSEQLLKAQIKNRVYEAHAIATNIYEETKDYINKEELLSIIKKVLGSIKYNNGRGYFFIDDVNGIGILQPLNKSLENKNKLEFKDAKGYQFVKTIVQTIKDKSERYDTYYWFKPNNNKDTYKKISFYKYFEPLNVAIGTGEYIDDFENDLKIELLLKIKKIKAENNSYIFIFDDKGTVLSHYKDSLVGTNRYNIKNNLGKYVIKDVINFAKENKKGFMRYITEVNPENLEKQDKISYIRFVDNWNWVIGTGFFLEKFNKEIEQKTKNLLSSKEKSIREIILLSIFITAVFILLSFYISRKISQKFIIYRSKIEDENNKAIEKERLLIQQSKMAAMGEMIGNIAHQWRQPLSAISATATGLKIQKELDCLSPDEIDSSLTAINNSVQYLSKTIDDFRGFLNPNNKDRKNFMISDSVDKALNLVSSQFAAKEIEVIKDIEEYELFSIENELVQVLINIFNNSKDILISKENQKRLIFIKTYKKNNSFYIEIKDNGGGIKDSIIERIFEPYFTTKHQSQGTGIGLYMSQEIVRNHLNGTLMVENVTYIYKDIEYTGAKFTIEIIIV</sequence>
<name>A0A5R8Y117_9BACT</name>
<evidence type="ECO:0000256" key="4">
    <source>
        <dbReference type="ARBA" id="ARBA00022475"/>
    </source>
</evidence>
<dbReference type="Pfam" id="PF00512">
    <property type="entry name" value="HisKA"/>
    <property type="match status" value="1"/>
</dbReference>
<dbReference type="InterPro" id="IPR004358">
    <property type="entry name" value="Sig_transdc_His_kin-like_C"/>
</dbReference>
<dbReference type="SMART" id="SM01049">
    <property type="entry name" value="Cache_2"/>
    <property type="match status" value="2"/>
</dbReference>
<gene>
    <name evidence="11" type="ORF">FDK22_08375</name>
</gene>
<keyword evidence="7 9" id="KW-1133">Transmembrane helix</keyword>
<evidence type="ECO:0000256" key="9">
    <source>
        <dbReference type="SAM" id="Phobius"/>
    </source>
</evidence>
<evidence type="ECO:0000256" key="8">
    <source>
        <dbReference type="ARBA" id="ARBA00023136"/>
    </source>
</evidence>
<keyword evidence="6 9" id="KW-0812">Transmembrane</keyword>
<keyword evidence="11" id="KW-0418">Kinase</keyword>
<dbReference type="SMART" id="SM00387">
    <property type="entry name" value="HATPase_c"/>
    <property type="match status" value="1"/>
</dbReference>
<comment type="caution">
    <text evidence="11">The sequence shown here is derived from an EMBL/GenBank/DDBJ whole genome shotgun (WGS) entry which is preliminary data.</text>
</comment>
<dbReference type="PANTHER" id="PTHR43065:SF42">
    <property type="entry name" value="TWO-COMPONENT SENSOR PPRA"/>
    <property type="match status" value="1"/>
</dbReference>
<dbReference type="InterPro" id="IPR033480">
    <property type="entry name" value="sCache_2"/>
</dbReference>
<dbReference type="GO" id="GO:0000155">
    <property type="term" value="F:phosphorelay sensor kinase activity"/>
    <property type="evidence" value="ECO:0007669"/>
    <property type="project" value="InterPro"/>
</dbReference>
<dbReference type="Pfam" id="PF08269">
    <property type="entry name" value="dCache_2"/>
    <property type="match status" value="1"/>
</dbReference>
<evidence type="ECO:0000313" key="12">
    <source>
        <dbReference type="Proteomes" id="UP000308901"/>
    </source>
</evidence>
<proteinExistence type="predicted"/>
<dbReference type="CDD" id="cd00082">
    <property type="entry name" value="HisKA"/>
    <property type="match status" value="1"/>
</dbReference>
<dbReference type="InterPro" id="IPR036890">
    <property type="entry name" value="HATPase_C_sf"/>
</dbReference>
<dbReference type="Proteomes" id="UP000308901">
    <property type="component" value="Unassembled WGS sequence"/>
</dbReference>
<protein>
    <recommendedName>
        <fullName evidence="3">histidine kinase</fullName>
        <ecNumber evidence="3">2.7.13.3</ecNumber>
    </recommendedName>
</protein>
<accession>A0A5R8Y117</accession>
<evidence type="ECO:0000256" key="7">
    <source>
        <dbReference type="ARBA" id="ARBA00022989"/>
    </source>
</evidence>
<dbReference type="GO" id="GO:0005886">
    <property type="term" value="C:plasma membrane"/>
    <property type="evidence" value="ECO:0007669"/>
    <property type="project" value="UniProtKB-SubCell"/>
</dbReference>
<comment type="catalytic activity">
    <reaction evidence="1">
        <text>ATP + protein L-histidine = ADP + protein N-phospho-L-histidine.</text>
        <dbReference type="EC" id="2.7.13.3"/>
    </reaction>
</comment>
<keyword evidence="8 9" id="KW-0472">Membrane</keyword>
<feature type="domain" description="Histidine kinase" evidence="10">
    <location>
        <begin position="417"/>
        <end position="639"/>
    </location>
</feature>
<dbReference type="InterPro" id="IPR003661">
    <property type="entry name" value="HisK_dim/P_dom"/>
</dbReference>
<dbReference type="Gene3D" id="1.10.287.130">
    <property type="match status" value="1"/>
</dbReference>
<dbReference type="InterPro" id="IPR036097">
    <property type="entry name" value="HisK_dim/P_sf"/>
</dbReference>
<keyword evidence="11" id="KW-0808">Transferase</keyword>
<evidence type="ECO:0000259" key="10">
    <source>
        <dbReference type="PROSITE" id="PS50109"/>
    </source>
</evidence>
<dbReference type="SUPFAM" id="SSF47384">
    <property type="entry name" value="Homodimeric domain of signal transducing histidine kinase"/>
    <property type="match status" value="1"/>
</dbReference>
<dbReference type="OrthoDB" id="5348736at2"/>
<keyword evidence="4" id="KW-1003">Cell membrane</keyword>
<dbReference type="Pfam" id="PF02518">
    <property type="entry name" value="HATPase_c"/>
    <property type="match status" value="1"/>
</dbReference>
<dbReference type="InterPro" id="IPR005467">
    <property type="entry name" value="His_kinase_dom"/>
</dbReference>
<dbReference type="PROSITE" id="PS50109">
    <property type="entry name" value="HIS_KIN"/>
    <property type="match status" value="1"/>
</dbReference>
<reference evidence="11 12" key="1">
    <citation type="submission" date="2019-05" db="EMBL/GenBank/DDBJ databases">
        <title>Arcobacter sp. nov., isolated from sea sediment.</title>
        <authorList>
            <person name="Kim W."/>
        </authorList>
    </citation>
    <scope>NUCLEOTIDE SEQUENCE [LARGE SCALE GENOMIC DNA]</scope>
    <source>
        <strain evidence="11 12">CAU 1517</strain>
    </source>
</reference>
<dbReference type="RefSeq" id="WP_138152471.1">
    <property type="nucleotide sequence ID" value="NZ_VANU01000003.1"/>
</dbReference>